<evidence type="ECO:0000313" key="2">
    <source>
        <dbReference type="Proteomes" id="UP000321362"/>
    </source>
</evidence>
<protein>
    <submittedName>
        <fullName evidence="1">HAD-IIA family hydrolase</fullName>
    </submittedName>
</protein>
<sequence>MNRIDNFKSIIDRYKVVFFDAFGVLKNYKGLLPGIENTFAYLDQQKKDYYIVTNDASRSPAQLAESYNNKGLLAITPDKIISSGMLTKEYLDLKVNDGIVAYLGTPDSAHYIDSSGLHTLPVSQINASNIDKVNALVFLDDEGFDWFEDLNKAVNILRKRTIPAIVANTDHAYPLSKHDVSIAIGGIAHMIEKIVGKEFIRFGKPDSQMFMFAYDLLRDQGPISKKDIVMVGDTLQTDILGGNKFGLDTVLVLSGNTQAVDAENRINATGIVPTYVCDSAVIEHGELAF</sequence>
<dbReference type="AlphaFoldDB" id="A0A5B8W5R4"/>
<reference evidence="1 2" key="1">
    <citation type="journal article" date="2013" name="J. Microbiol.">
        <title>Mucilaginibacter ginsenosidivorax sp. nov., with ginsenoside converting activity isolated from sediment.</title>
        <authorList>
            <person name="Kim J.K."/>
            <person name="Choi T.E."/>
            <person name="Liu Q.M."/>
            <person name="Park H.Y."/>
            <person name="Yi T.H."/>
            <person name="Yoon M.H."/>
            <person name="Kim S.C."/>
            <person name="Im W.T."/>
        </authorList>
    </citation>
    <scope>NUCLEOTIDE SEQUENCE [LARGE SCALE GENOMIC DNA]</scope>
    <source>
        <strain evidence="1 2">KHI28</strain>
    </source>
</reference>
<dbReference type="GO" id="GO:0005737">
    <property type="term" value="C:cytoplasm"/>
    <property type="evidence" value="ECO:0007669"/>
    <property type="project" value="TreeGrafter"/>
</dbReference>
<dbReference type="EMBL" id="CP042437">
    <property type="protein sequence ID" value="QEC79420.1"/>
    <property type="molecule type" value="Genomic_DNA"/>
</dbReference>
<name>A0A5B8W5R4_9SPHI</name>
<dbReference type="SFLD" id="SFLDG01129">
    <property type="entry name" value="C1.5:_HAD__Beta-PGM__Phosphata"/>
    <property type="match status" value="1"/>
</dbReference>
<dbReference type="Proteomes" id="UP000321362">
    <property type="component" value="Chromosome"/>
</dbReference>
<gene>
    <name evidence="1" type="ORF">FSB76_27010</name>
</gene>
<dbReference type="NCBIfam" id="TIGR01460">
    <property type="entry name" value="HAD-SF-IIA"/>
    <property type="match status" value="1"/>
</dbReference>
<dbReference type="InterPro" id="IPR036412">
    <property type="entry name" value="HAD-like_sf"/>
</dbReference>
<dbReference type="KEGG" id="mgk:FSB76_27010"/>
<accession>A0A5B8W5R4</accession>
<dbReference type="InterPro" id="IPR006357">
    <property type="entry name" value="HAD-SF_hydro_IIA"/>
</dbReference>
<dbReference type="GO" id="GO:0016791">
    <property type="term" value="F:phosphatase activity"/>
    <property type="evidence" value="ECO:0007669"/>
    <property type="project" value="TreeGrafter"/>
</dbReference>
<dbReference type="RefSeq" id="WP_147059003.1">
    <property type="nucleotide sequence ID" value="NZ_CP042437.1"/>
</dbReference>
<dbReference type="SFLD" id="SFLDS00003">
    <property type="entry name" value="Haloacid_Dehalogenase"/>
    <property type="match status" value="1"/>
</dbReference>
<dbReference type="Pfam" id="PF13242">
    <property type="entry name" value="Hydrolase_like"/>
    <property type="match status" value="1"/>
</dbReference>
<dbReference type="SUPFAM" id="SSF56784">
    <property type="entry name" value="HAD-like"/>
    <property type="match status" value="1"/>
</dbReference>
<organism evidence="1 2">
    <name type="scientific">Mucilaginibacter ginsenosidivorax</name>
    <dbReference type="NCBI Taxonomy" id="862126"/>
    <lineage>
        <taxon>Bacteria</taxon>
        <taxon>Pseudomonadati</taxon>
        <taxon>Bacteroidota</taxon>
        <taxon>Sphingobacteriia</taxon>
        <taxon>Sphingobacteriales</taxon>
        <taxon>Sphingobacteriaceae</taxon>
        <taxon>Mucilaginibacter</taxon>
    </lineage>
</organism>
<evidence type="ECO:0000313" key="1">
    <source>
        <dbReference type="EMBL" id="QEC79420.1"/>
    </source>
</evidence>
<dbReference type="InterPro" id="IPR023214">
    <property type="entry name" value="HAD_sf"/>
</dbReference>
<dbReference type="PANTHER" id="PTHR19288:SF46">
    <property type="entry name" value="HALOACID DEHALOGENASE-LIKE HYDROLASE DOMAIN-CONTAINING PROTEIN 2"/>
    <property type="match status" value="1"/>
</dbReference>
<dbReference type="Pfam" id="PF13344">
    <property type="entry name" value="Hydrolase_6"/>
    <property type="match status" value="1"/>
</dbReference>
<keyword evidence="1" id="KW-0378">Hydrolase</keyword>
<dbReference type="PANTHER" id="PTHR19288">
    <property type="entry name" value="4-NITROPHENYLPHOSPHATASE-RELATED"/>
    <property type="match status" value="1"/>
</dbReference>
<dbReference type="Gene3D" id="3.40.50.1000">
    <property type="entry name" value="HAD superfamily/HAD-like"/>
    <property type="match status" value="2"/>
</dbReference>
<keyword evidence="2" id="KW-1185">Reference proteome</keyword>
<dbReference type="OrthoDB" id="9810449at2"/>
<proteinExistence type="predicted"/>